<reference evidence="1 2" key="1">
    <citation type="journal article" date="2021" name="Elife">
        <title>Chloroplast acquisition without the gene transfer in kleptoplastic sea slugs, Plakobranchus ocellatus.</title>
        <authorList>
            <person name="Maeda T."/>
            <person name="Takahashi S."/>
            <person name="Yoshida T."/>
            <person name="Shimamura S."/>
            <person name="Takaki Y."/>
            <person name="Nagai Y."/>
            <person name="Toyoda A."/>
            <person name="Suzuki Y."/>
            <person name="Arimoto A."/>
            <person name="Ishii H."/>
            <person name="Satoh N."/>
            <person name="Nishiyama T."/>
            <person name="Hasebe M."/>
            <person name="Maruyama T."/>
            <person name="Minagawa J."/>
            <person name="Obokata J."/>
            <person name="Shigenobu S."/>
        </authorList>
    </citation>
    <scope>NUCLEOTIDE SEQUENCE [LARGE SCALE GENOMIC DNA]</scope>
</reference>
<name>A0AAV4EWR8_9GAST</name>
<keyword evidence="2" id="KW-1185">Reference proteome</keyword>
<protein>
    <submittedName>
        <fullName evidence="1">Uncharacterized protein</fullName>
    </submittedName>
</protein>
<gene>
    <name evidence="1" type="ORF">ElyMa_005522700</name>
</gene>
<comment type="caution">
    <text evidence="1">The sequence shown here is derived from an EMBL/GenBank/DDBJ whole genome shotgun (WGS) entry which is preliminary data.</text>
</comment>
<dbReference type="EMBL" id="BMAT01011025">
    <property type="protein sequence ID" value="GFR65139.1"/>
    <property type="molecule type" value="Genomic_DNA"/>
</dbReference>
<dbReference type="Proteomes" id="UP000762676">
    <property type="component" value="Unassembled WGS sequence"/>
</dbReference>
<sequence>MEQIWHRADRTKQRIRIKLYNTLVRPEVGFVDVHLVALNDVPLQRRIPLEQDRIGPLRGRPQVDGLIRHWGQKIEKHTRVSKLD</sequence>
<evidence type="ECO:0000313" key="1">
    <source>
        <dbReference type="EMBL" id="GFR65139.1"/>
    </source>
</evidence>
<proteinExistence type="predicted"/>
<dbReference type="AlphaFoldDB" id="A0AAV4EWR8"/>
<organism evidence="1 2">
    <name type="scientific">Elysia marginata</name>
    <dbReference type="NCBI Taxonomy" id="1093978"/>
    <lineage>
        <taxon>Eukaryota</taxon>
        <taxon>Metazoa</taxon>
        <taxon>Spiralia</taxon>
        <taxon>Lophotrochozoa</taxon>
        <taxon>Mollusca</taxon>
        <taxon>Gastropoda</taxon>
        <taxon>Heterobranchia</taxon>
        <taxon>Euthyneura</taxon>
        <taxon>Panpulmonata</taxon>
        <taxon>Sacoglossa</taxon>
        <taxon>Placobranchoidea</taxon>
        <taxon>Plakobranchidae</taxon>
        <taxon>Elysia</taxon>
    </lineage>
</organism>
<accession>A0AAV4EWR8</accession>
<evidence type="ECO:0000313" key="2">
    <source>
        <dbReference type="Proteomes" id="UP000762676"/>
    </source>
</evidence>